<dbReference type="InterPro" id="IPR045188">
    <property type="entry name" value="Boi1/Boi2-like"/>
</dbReference>
<dbReference type="SMART" id="SM00233">
    <property type="entry name" value="PH"/>
    <property type="match status" value="6"/>
</dbReference>
<dbReference type="GO" id="GO:0042147">
    <property type="term" value="P:retrograde transport, endosome to Golgi"/>
    <property type="evidence" value="ECO:0007669"/>
    <property type="project" value="TreeGrafter"/>
</dbReference>
<dbReference type="Pfam" id="PF01554">
    <property type="entry name" value="MatE"/>
    <property type="match status" value="2"/>
</dbReference>
<keyword evidence="4" id="KW-1133">Transmembrane helix</keyword>
<accession>A0A6A3N693</accession>
<keyword evidence="2" id="KW-0597">Phosphoprotein</keyword>
<dbReference type="PROSITE" id="PS50003">
    <property type="entry name" value="PH_DOMAIN"/>
    <property type="match status" value="6"/>
</dbReference>
<feature type="region of interest" description="Disordered" evidence="3">
    <location>
        <begin position="931"/>
        <end position="950"/>
    </location>
</feature>
<feature type="transmembrane region" description="Helical" evidence="4">
    <location>
        <begin position="1102"/>
        <end position="1124"/>
    </location>
</feature>
<keyword evidence="4" id="KW-0472">Membrane</keyword>
<dbReference type="GO" id="GO:1990961">
    <property type="term" value="P:xenobiotic detoxification by transmembrane export across the plasma membrane"/>
    <property type="evidence" value="ECO:0007669"/>
    <property type="project" value="InterPro"/>
</dbReference>
<dbReference type="GO" id="GO:0005829">
    <property type="term" value="C:cytosol"/>
    <property type="evidence" value="ECO:0007669"/>
    <property type="project" value="GOC"/>
</dbReference>
<feature type="domain" description="PH" evidence="5">
    <location>
        <begin position="41"/>
        <end position="137"/>
    </location>
</feature>
<dbReference type="GO" id="GO:0055037">
    <property type="term" value="C:recycling endosome"/>
    <property type="evidence" value="ECO:0007669"/>
    <property type="project" value="TreeGrafter"/>
</dbReference>
<sequence length="1481" mass="159732">MFAPTATATGSLEARQRVAQLQLQAATKHVIAVGRVVRSSYCDHSGWGLKQGSIIKSWKRRYFVLKGRELVYFAERSPSGKGIDEKGRLRVSGVEFTPEFTNALVVRGELKNQAVKMQVDSNEESAEWFRKISEALQAARSEALAGDNQQGDAGSVAMKGWLMKEGQNFKTWKRRYMTLTGRSIQYRAQPSEKPLGETRVNAVNINPSKSFALDIYSDNNRILKIAADSFADIEAWDHALAKAIGKRPCFGDPYAGQDAPFLGETFEESVLCEGWLYKRGQRSTEWQRRYFKLKGYTLQYQDGPGESVPKGAGTVVGLKLGETGSNCVYVQLGSSRVLCVSADSQASVDKWVKAICGLLDKDPKTLEKEVPAAAISKGASSSNLLTRALSRAGSTASAPPVQPTSARSSFSGASGSRSSLSGAGGYLEGFDDTVEGDNNSAQLLRESSGSFRSSIGAGSNSASTTPRASMGGSTRKCGWLRKEGARVRSLKRRYFMADGNKLYYFEQIGEAPRGNGIVKSAVLNDTYPNSLDFNLTSGRTLRVVAESPDEIRSWLEHFNECIPAGDDTDERRSALERLSLGAGPEDTASSVAESGTGWLLKKGKNFKNWKRRFFKLEGKQFSYSSAPDAPPLGRGVVEHVAIGNARPFCLDVRFQNGRVMQVVASNESEMVTWNRLLQAAVVSKPIESDMEEDTQFDFDDAEEDAQLSSIHTVVTAATAFKRGLSKASSTVSTSSSDDGNSFIQLGDASDDAAKITSQRAEALVKMTNERAEAAAKAVAAAVAGAGRRSQRMGTAVTEDPVVCSGWLRKEGGTVKNWKRRYFTLHGPTLCYFKSDNGALLRSFTVCHVVTLRTKKLCLEITTEVGRKLLVASETQSDLSRWLDHLHRAIAAEKRKKHGTDAPQWSEGATASGMPLALPVEASKQVRNLQHKTQPDHQPFSRHGDPAHRARRAAAPVDAPQEEHLLVVRRGSVSVVAPSPQLEGERTPLLAADKVDAILDEEEKAAVAADNQLATWDIARVETKRLLAVAFPMMLAVVLEMLPDLALSIMVGHTDVAHSTQILAAYQLSGLVQMMIIGGLIMGLSSAIDMCSHAFGAKRMTELWRITQAATVVYVLCLPFIVIVLSSGKPMLVAMGQDPDIADVAGRLLAVSMLLVPFCIMYAVMKSALQAQNIVLPFVLASLVSFILSSIAAYVLAFHTSLGYIGVALGSPVGWLLKVVMVLPVVLRNRVFVESWPGWDWSEAWARVPSIGRLGVSSVLMMTFQMVGFSFISLLAGMLPNAHVLIAANGIFVSVLGLAFMPLLGICIAGAIRMGNALGAGQARRARLISLIVMSASLSVSGVAAGIVAYIAAPYARAFTPNAEATSVATDLIKELLPLLPLLGFAFGMQSVFRACGKQLLCAQLNFVCLFVLGVPLGLVFAIQFDAGIAGLWAGNMAGTIIFAVAGACWLRSTSWEKMAHDAKHGARSAEFDDGVDIAVAA</sequence>
<feature type="transmembrane region" description="Helical" evidence="4">
    <location>
        <begin position="1202"/>
        <end position="1226"/>
    </location>
</feature>
<dbReference type="InterPro" id="IPR001849">
    <property type="entry name" value="PH_domain"/>
</dbReference>
<dbReference type="GO" id="GO:0007032">
    <property type="term" value="P:endosome organization"/>
    <property type="evidence" value="ECO:0007669"/>
    <property type="project" value="TreeGrafter"/>
</dbReference>
<dbReference type="GO" id="GO:0015297">
    <property type="term" value="F:antiporter activity"/>
    <property type="evidence" value="ECO:0007669"/>
    <property type="project" value="InterPro"/>
</dbReference>
<dbReference type="Gene3D" id="2.30.29.30">
    <property type="entry name" value="Pleckstrin-homology domain (PH domain)/Phosphotyrosine-binding domain (PTB)"/>
    <property type="match status" value="6"/>
</dbReference>
<dbReference type="GO" id="GO:0001881">
    <property type="term" value="P:receptor recycling"/>
    <property type="evidence" value="ECO:0007669"/>
    <property type="project" value="TreeGrafter"/>
</dbReference>
<feature type="transmembrane region" description="Helical" evidence="4">
    <location>
        <begin position="1375"/>
        <end position="1392"/>
    </location>
</feature>
<feature type="transmembrane region" description="Helical" evidence="4">
    <location>
        <begin position="1404"/>
        <end position="1424"/>
    </location>
</feature>
<keyword evidence="4" id="KW-0812">Transmembrane</keyword>
<dbReference type="SUPFAM" id="SSF50729">
    <property type="entry name" value="PH domain-like"/>
    <property type="match status" value="6"/>
</dbReference>
<feature type="transmembrane region" description="Helical" evidence="4">
    <location>
        <begin position="1258"/>
        <end position="1278"/>
    </location>
</feature>
<proteinExistence type="inferred from homology"/>
<feature type="transmembrane region" description="Helical" evidence="4">
    <location>
        <begin position="1175"/>
        <end position="1196"/>
    </location>
</feature>
<reference evidence="6 7" key="1">
    <citation type="submission" date="2018-09" db="EMBL/GenBank/DDBJ databases">
        <title>Genomic investigation of the strawberry pathogen Phytophthora fragariae indicates pathogenicity is determined by transcriptional variation in three key races.</title>
        <authorList>
            <person name="Adams T.M."/>
            <person name="Armitage A.D."/>
            <person name="Sobczyk M.K."/>
            <person name="Bates H.J."/>
            <person name="Dunwell J.M."/>
            <person name="Nellist C.F."/>
            <person name="Harrison R.J."/>
        </authorList>
    </citation>
    <scope>NUCLEOTIDE SEQUENCE [LARGE SCALE GENOMIC DNA]</scope>
    <source>
        <strain evidence="6 7">SCRP249</strain>
    </source>
</reference>
<dbReference type="Pfam" id="PF00169">
    <property type="entry name" value="PH"/>
    <property type="match status" value="6"/>
</dbReference>
<feature type="region of interest" description="Disordered" evidence="3">
    <location>
        <begin position="450"/>
        <end position="475"/>
    </location>
</feature>
<feature type="transmembrane region" description="Helical" evidence="4">
    <location>
        <begin position="1290"/>
        <end position="1315"/>
    </location>
</feature>
<evidence type="ECO:0000256" key="1">
    <source>
        <dbReference type="ARBA" id="ARBA00010199"/>
    </source>
</evidence>
<dbReference type="GO" id="GO:0016020">
    <property type="term" value="C:membrane"/>
    <property type="evidence" value="ECO:0007669"/>
    <property type="project" value="InterPro"/>
</dbReference>
<dbReference type="PANTHER" id="PTHR22902">
    <property type="entry name" value="SESQUIPEDALIAN"/>
    <property type="match status" value="1"/>
</dbReference>
<gene>
    <name evidence="6" type="ORF">PR001_g8488</name>
</gene>
<feature type="transmembrane region" description="Helical" evidence="4">
    <location>
        <begin position="1144"/>
        <end position="1163"/>
    </location>
</feature>
<feature type="transmembrane region" description="Helical" evidence="4">
    <location>
        <begin position="1430"/>
        <end position="1450"/>
    </location>
</feature>
<dbReference type="InterPro" id="IPR011993">
    <property type="entry name" value="PH-like_dom_sf"/>
</dbReference>
<dbReference type="NCBIfam" id="TIGR00797">
    <property type="entry name" value="matE"/>
    <property type="match status" value="1"/>
</dbReference>
<comment type="similarity">
    <text evidence="1">Belongs to the multi antimicrobial extrusion (MATE) (TC 2.A.66.1) family.</text>
</comment>
<organism evidence="6 7">
    <name type="scientific">Phytophthora rubi</name>
    <dbReference type="NCBI Taxonomy" id="129364"/>
    <lineage>
        <taxon>Eukaryota</taxon>
        <taxon>Sar</taxon>
        <taxon>Stramenopiles</taxon>
        <taxon>Oomycota</taxon>
        <taxon>Peronosporomycetes</taxon>
        <taxon>Peronosporales</taxon>
        <taxon>Peronosporaceae</taxon>
        <taxon>Phytophthora</taxon>
    </lineage>
</organism>
<protein>
    <recommendedName>
        <fullName evidence="5">PH domain-containing protein</fullName>
    </recommendedName>
</protein>
<dbReference type="Proteomes" id="UP000429607">
    <property type="component" value="Unassembled WGS sequence"/>
</dbReference>
<dbReference type="CDD" id="cd00821">
    <property type="entry name" value="PH"/>
    <property type="match status" value="1"/>
</dbReference>
<evidence type="ECO:0000259" key="5">
    <source>
        <dbReference type="PROSITE" id="PS50003"/>
    </source>
</evidence>
<feature type="domain" description="PH" evidence="5">
    <location>
        <begin position="800"/>
        <end position="890"/>
    </location>
</feature>
<evidence type="ECO:0000256" key="4">
    <source>
        <dbReference type="SAM" id="Phobius"/>
    </source>
</evidence>
<feature type="transmembrane region" description="Helical" evidence="4">
    <location>
        <begin position="1070"/>
        <end position="1090"/>
    </location>
</feature>
<evidence type="ECO:0000256" key="2">
    <source>
        <dbReference type="ARBA" id="ARBA00022553"/>
    </source>
</evidence>
<name>A0A6A3N693_9STRA</name>
<feature type="transmembrane region" description="Helical" evidence="4">
    <location>
        <begin position="1327"/>
        <end position="1355"/>
    </location>
</feature>
<dbReference type="GO" id="GO:0005802">
    <property type="term" value="C:trans-Golgi network"/>
    <property type="evidence" value="ECO:0007669"/>
    <property type="project" value="TreeGrafter"/>
</dbReference>
<dbReference type="GO" id="GO:0042910">
    <property type="term" value="F:xenobiotic transmembrane transporter activity"/>
    <property type="evidence" value="ECO:0007669"/>
    <property type="project" value="InterPro"/>
</dbReference>
<feature type="domain" description="PH" evidence="5">
    <location>
        <begin position="592"/>
        <end position="682"/>
    </location>
</feature>
<evidence type="ECO:0000256" key="3">
    <source>
        <dbReference type="SAM" id="MobiDB-lite"/>
    </source>
</evidence>
<feature type="compositionally biased region" description="Polar residues" evidence="3">
    <location>
        <begin position="450"/>
        <end position="467"/>
    </location>
</feature>
<dbReference type="GO" id="GO:0005769">
    <property type="term" value="C:early endosome"/>
    <property type="evidence" value="ECO:0007669"/>
    <property type="project" value="TreeGrafter"/>
</dbReference>
<feature type="domain" description="PH" evidence="5">
    <location>
        <begin position="269"/>
        <end position="360"/>
    </location>
</feature>
<dbReference type="EMBL" id="QXFV01000450">
    <property type="protein sequence ID" value="KAE9037182.1"/>
    <property type="molecule type" value="Genomic_DNA"/>
</dbReference>
<dbReference type="InterPro" id="IPR045069">
    <property type="entry name" value="MATE_euk"/>
</dbReference>
<dbReference type="PANTHER" id="PTHR22902:SF27">
    <property type="entry name" value="PLECKSTRIN HOMOLOGY DOMAIN-CONTAINING FAMILY A MEMBER 3"/>
    <property type="match status" value="1"/>
</dbReference>
<feature type="domain" description="PH" evidence="5">
    <location>
        <begin position="473"/>
        <end position="563"/>
    </location>
</feature>
<feature type="domain" description="PH" evidence="5">
    <location>
        <begin position="155"/>
        <end position="245"/>
    </location>
</feature>
<feature type="region of interest" description="Disordered" evidence="3">
    <location>
        <begin position="390"/>
        <end position="416"/>
    </location>
</feature>
<comment type="caution">
    <text evidence="6">The sequence shown here is derived from an EMBL/GenBank/DDBJ whole genome shotgun (WGS) entry which is preliminary data.</text>
</comment>
<dbReference type="FunFam" id="2.30.29.30:FF:000460">
    <property type="entry name" value="Pleckstrin y domain-containing family H member 2"/>
    <property type="match status" value="3"/>
</dbReference>
<evidence type="ECO:0000313" key="6">
    <source>
        <dbReference type="EMBL" id="KAE9037182.1"/>
    </source>
</evidence>
<dbReference type="CDD" id="cd13132">
    <property type="entry name" value="MATE_eukaryotic"/>
    <property type="match status" value="1"/>
</dbReference>
<dbReference type="InterPro" id="IPR002528">
    <property type="entry name" value="MATE_fam"/>
</dbReference>
<evidence type="ECO:0000313" key="7">
    <source>
        <dbReference type="Proteomes" id="UP000429607"/>
    </source>
</evidence>
<feature type="compositionally biased region" description="Low complexity" evidence="3">
    <location>
        <begin position="405"/>
        <end position="416"/>
    </location>
</feature>